<name>A0ABS6E5K6_9FIRM</name>
<dbReference type="EMBL" id="JAHLPM010000007">
    <property type="protein sequence ID" value="MBU5438202.1"/>
    <property type="molecule type" value="Genomic_DNA"/>
</dbReference>
<comment type="pathway">
    <text evidence="1 3">Metabolic intermediate biosynthesis; chorismate biosynthesis; chorismate from D-erythrose 4-phosphate and phosphoenolpyruvate: step 7/7.</text>
</comment>
<reference evidence="4 5" key="1">
    <citation type="submission" date="2021-06" db="EMBL/GenBank/DDBJ databases">
        <authorList>
            <person name="Sun Q."/>
            <person name="Li D."/>
        </authorList>
    </citation>
    <scope>NUCLEOTIDE SEQUENCE [LARGE SCALE GENOMIC DNA]</scope>
    <source>
        <strain evidence="4 5">MSJ-40</strain>
    </source>
</reference>
<dbReference type="HAMAP" id="MF_00300">
    <property type="entry name" value="Chorismate_synth"/>
    <property type="match status" value="1"/>
</dbReference>
<comment type="similarity">
    <text evidence="1 3">Belongs to the chorismate synthase family.</text>
</comment>
<feature type="binding site" evidence="1">
    <location>
        <position position="322"/>
    </location>
    <ligand>
        <name>FMN</name>
        <dbReference type="ChEBI" id="CHEBI:58210"/>
    </ligand>
</feature>
<keyword evidence="1 3" id="KW-0028">Amino-acid biosynthesis</keyword>
<feature type="binding site" evidence="1">
    <location>
        <begin position="116"/>
        <end position="118"/>
    </location>
    <ligand>
        <name>FMN</name>
        <dbReference type="ChEBI" id="CHEBI:58210"/>
    </ligand>
</feature>
<comment type="catalytic activity">
    <reaction evidence="1 3">
        <text>5-O-(1-carboxyvinyl)-3-phosphoshikimate = chorismate + phosphate</text>
        <dbReference type="Rhea" id="RHEA:21020"/>
        <dbReference type="ChEBI" id="CHEBI:29748"/>
        <dbReference type="ChEBI" id="CHEBI:43474"/>
        <dbReference type="ChEBI" id="CHEBI:57701"/>
        <dbReference type="EC" id="4.2.3.5"/>
    </reaction>
</comment>
<dbReference type="InterPro" id="IPR020541">
    <property type="entry name" value="Chorismate_synthase_CS"/>
</dbReference>
<gene>
    <name evidence="1 4" type="primary">aroC</name>
    <name evidence="4" type="ORF">KQI42_09290</name>
</gene>
<dbReference type="PROSITE" id="PS00787">
    <property type="entry name" value="CHORISMATE_SYNTHASE_1"/>
    <property type="match status" value="1"/>
</dbReference>
<comment type="cofactor">
    <cofactor evidence="1 3">
        <name>FMNH2</name>
        <dbReference type="ChEBI" id="CHEBI:57618"/>
    </cofactor>
    <text evidence="1 3">Reduced FMN (FMNH(2)).</text>
</comment>
<keyword evidence="1 3" id="KW-0057">Aromatic amino acid biosynthesis</keyword>
<evidence type="ECO:0000256" key="1">
    <source>
        <dbReference type="HAMAP-Rule" id="MF_00300"/>
    </source>
</evidence>
<keyword evidence="1" id="KW-0285">Flavoprotein</keyword>
<comment type="caution">
    <text evidence="1">Lacks conserved residue(s) required for the propagation of feature annotation.</text>
</comment>
<dbReference type="PROSITE" id="PS00789">
    <property type="entry name" value="CHORISMATE_SYNTHASE_3"/>
    <property type="match status" value="1"/>
</dbReference>
<keyword evidence="1" id="KW-0274">FAD</keyword>
<dbReference type="Pfam" id="PF01264">
    <property type="entry name" value="Chorismate_synt"/>
    <property type="match status" value="1"/>
</dbReference>
<dbReference type="PANTHER" id="PTHR21085">
    <property type="entry name" value="CHORISMATE SYNTHASE"/>
    <property type="match status" value="1"/>
</dbReference>
<dbReference type="NCBIfam" id="NF003793">
    <property type="entry name" value="PRK05382.1"/>
    <property type="match status" value="1"/>
</dbReference>
<feature type="binding site" evidence="1">
    <location>
        <begin position="296"/>
        <end position="300"/>
    </location>
    <ligand>
        <name>FMN</name>
        <dbReference type="ChEBI" id="CHEBI:58210"/>
    </ligand>
</feature>
<dbReference type="Proteomes" id="UP000749471">
    <property type="component" value="Unassembled WGS sequence"/>
</dbReference>
<comment type="subunit">
    <text evidence="1">Homotetramer.</text>
</comment>
<dbReference type="EC" id="4.2.3.5" evidence="1 2"/>
<comment type="function">
    <text evidence="1">Catalyzes the anti-1,4-elimination of the C-3 phosphate and the C-6 proR hydrogen from 5-enolpyruvylshikimate-3-phosphate (EPSP) to yield chorismate, which is the branch point compound that serves as the starting substrate for the three terminal pathways of aromatic amino acid biosynthesis. This reaction introduces a second double bond into the aromatic ring system.</text>
</comment>
<dbReference type="NCBIfam" id="TIGR00033">
    <property type="entry name" value="aroC"/>
    <property type="match status" value="1"/>
</dbReference>
<feature type="binding site" evidence="1">
    <location>
        <position position="40"/>
    </location>
    <ligand>
        <name>NADP(+)</name>
        <dbReference type="ChEBI" id="CHEBI:58349"/>
    </ligand>
</feature>
<evidence type="ECO:0000256" key="2">
    <source>
        <dbReference type="NCBIfam" id="TIGR00033"/>
    </source>
</evidence>
<dbReference type="CDD" id="cd07304">
    <property type="entry name" value="Chorismate_synthase"/>
    <property type="match status" value="1"/>
</dbReference>
<dbReference type="PROSITE" id="PS00788">
    <property type="entry name" value="CHORISMATE_SYNTHASE_2"/>
    <property type="match status" value="1"/>
</dbReference>
<evidence type="ECO:0000313" key="4">
    <source>
        <dbReference type="EMBL" id="MBU5438202.1"/>
    </source>
</evidence>
<feature type="binding site" evidence="1">
    <location>
        <position position="281"/>
    </location>
    <ligand>
        <name>FMN</name>
        <dbReference type="ChEBI" id="CHEBI:58210"/>
    </ligand>
</feature>
<keyword evidence="1" id="KW-0521">NADP</keyword>
<comment type="caution">
    <text evidence="4">The sequence shown here is derived from an EMBL/GenBank/DDBJ whole genome shotgun (WGS) entry which is preliminary data.</text>
</comment>
<keyword evidence="5" id="KW-1185">Reference proteome</keyword>
<proteinExistence type="inferred from homology"/>
<dbReference type="PANTHER" id="PTHR21085:SF0">
    <property type="entry name" value="CHORISMATE SYNTHASE"/>
    <property type="match status" value="1"/>
</dbReference>
<dbReference type="RefSeq" id="WP_216519116.1">
    <property type="nucleotide sequence ID" value="NZ_JAHLPM010000007.1"/>
</dbReference>
<sequence>MIRFLTAGESHGEGLTGIIDGIPANLYLDRNYINEELRRRQGGFGRSERMKIEKDEAIIISGVSNSYTTGNPITIFIKNRGVNIELGEVTRPRPGHGDLVGALKYNQKGGRNILERASARETAMRVALGSVCKLLLKEFDIEIFSHVINIGGIESNLNYYSNISEMELEKVDESVIRVADKNYEAFMIEKIREAKQEGDTLGGTIEIIIKNVPVGLGSHNNWDSKLDGRLACAIMSIPGIKGIDFGLGNRVVSTLGSRFHDEIIFNETYKRKSNNAGGIEAGISNGEDIVFKCYMKPIPTLKKPLETIDMETKEKALAQFERSDVCAVPSASIVAESMAAYVLANEFMKKFGGDFLEEVKSNYYNYVKYLNNR</sequence>
<keyword evidence="1 3" id="KW-0456">Lyase</keyword>
<dbReference type="GO" id="GO:0004107">
    <property type="term" value="F:chorismate synthase activity"/>
    <property type="evidence" value="ECO:0007669"/>
    <property type="project" value="UniProtKB-EC"/>
</dbReference>
<dbReference type="PIRSF" id="PIRSF001456">
    <property type="entry name" value="Chorismate_synth"/>
    <property type="match status" value="1"/>
</dbReference>
<dbReference type="InterPro" id="IPR000453">
    <property type="entry name" value="Chorismate_synth"/>
</dbReference>
<protein>
    <recommendedName>
        <fullName evidence="1 2">Chorismate synthase</fullName>
        <shortName evidence="1">CS</shortName>
        <ecNumber evidence="1 2">4.2.3.5</ecNumber>
    </recommendedName>
    <alternativeName>
        <fullName evidence="1">5-enolpyruvylshikimate-3-phosphate phospholyase</fullName>
    </alternativeName>
</protein>
<evidence type="ECO:0000313" key="5">
    <source>
        <dbReference type="Proteomes" id="UP000749471"/>
    </source>
</evidence>
<organism evidence="4 5">
    <name type="scientific">Tissierella simiarum</name>
    <dbReference type="NCBI Taxonomy" id="2841534"/>
    <lineage>
        <taxon>Bacteria</taxon>
        <taxon>Bacillati</taxon>
        <taxon>Bacillota</taxon>
        <taxon>Tissierellia</taxon>
        <taxon>Tissierellales</taxon>
        <taxon>Tissierellaceae</taxon>
        <taxon>Tissierella</taxon>
    </lineage>
</organism>
<evidence type="ECO:0000256" key="3">
    <source>
        <dbReference type="RuleBase" id="RU000605"/>
    </source>
</evidence>
<keyword evidence="1" id="KW-0288">FMN</keyword>
<feature type="binding site" evidence="1">
    <location>
        <position position="46"/>
    </location>
    <ligand>
        <name>NADP(+)</name>
        <dbReference type="ChEBI" id="CHEBI:58349"/>
    </ligand>
</feature>
<accession>A0ABS6E5K6</accession>